<dbReference type="eggNOG" id="ENOG502RXWX">
    <property type="taxonomic scope" value="Eukaryota"/>
</dbReference>
<dbReference type="GO" id="GO:0005634">
    <property type="term" value="C:nucleus"/>
    <property type="evidence" value="ECO:0007669"/>
    <property type="project" value="UniProtKB-SubCell"/>
</dbReference>
<evidence type="ECO:0000256" key="1">
    <source>
        <dbReference type="ARBA" id="ARBA00004123"/>
    </source>
</evidence>
<gene>
    <name evidence="8" type="ORF">G210_4664</name>
</gene>
<evidence type="ECO:0000256" key="7">
    <source>
        <dbReference type="SAM" id="Coils"/>
    </source>
</evidence>
<keyword evidence="5" id="KW-0539">Nucleus</keyword>
<comment type="caution">
    <text evidence="8">The sequence shown here is derived from an EMBL/GenBank/DDBJ whole genome shotgun (WGS) entry which is preliminary data.</text>
</comment>
<evidence type="ECO:0000256" key="4">
    <source>
        <dbReference type="ARBA" id="ARBA00022454"/>
    </source>
</evidence>
<keyword evidence="9" id="KW-1185">Reference proteome</keyword>
<dbReference type="AlphaFoldDB" id="M3K4V1"/>
<dbReference type="EMBL" id="AOGT01000305">
    <property type="protein sequence ID" value="EMG50305.1"/>
    <property type="molecule type" value="Genomic_DNA"/>
</dbReference>
<dbReference type="HOGENOM" id="CLU_067142_0_0_1"/>
<evidence type="ECO:0000256" key="3">
    <source>
        <dbReference type="ARBA" id="ARBA00007321"/>
    </source>
</evidence>
<reference evidence="8 9" key="1">
    <citation type="submission" date="2013-02" db="EMBL/GenBank/DDBJ databases">
        <title>Genome sequence of Candida maltosa Xu316, a potential industrial strain for xylitol and ethanol production.</title>
        <authorList>
            <person name="Yu J."/>
            <person name="Wang Q."/>
            <person name="Geng X."/>
            <person name="Bao W."/>
            <person name="He P."/>
            <person name="Cai J."/>
        </authorList>
    </citation>
    <scope>NUCLEOTIDE SEQUENCE [LARGE SCALE GENOMIC DNA]</scope>
    <source>
        <strain evidence="9">Xu316</strain>
    </source>
</reference>
<accession>M3K4V1</accession>
<feature type="coiled-coil region" evidence="7">
    <location>
        <begin position="7"/>
        <end position="48"/>
    </location>
</feature>
<sequence length="341" mass="40236">MNSLSDIERLNKEIEEIRADIATIETDISENRREKDELLQNIKDLEVQSSTPSQPDSPTSNEQAIDIEIPEVIKHNYFDPSIEAFFHQRPIDRKEKEMQSQDLVSKSRTIRRDKDLELKENILYENICRMFGVTAFPINQFLFDGSNMSIVGLRFDIFSNTTKTFVTPHYCILERLSLNKHGSTLYRWIIYKHTLPVFLQLDKYEGYLNETDDNPRNLWKFVEVIYSDLTKFQYRLDKLNQLLKFTKSQFGSLLEEPVFSKLDHDSQCQRISLLLNRPQKTEIELLCSAETVDVVNFIRFTNAEQEHLQVCKAILENTKLTDLIKNFKKVIDIFFRYQILE</sequence>
<keyword evidence="4" id="KW-0158">Chromosome</keyword>
<dbReference type="STRING" id="1245528.M3K4V1"/>
<dbReference type="Proteomes" id="UP000011777">
    <property type="component" value="Unassembled WGS sequence"/>
</dbReference>
<name>M3K4V1_CANMX</name>
<dbReference type="OMA" id="TAFPINQ"/>
<evidence type="ECO:0008006" key="10">
    <source>
        <dbReference type="Google" id="ProtNLM"/>
    </source>
</evidence>
<comment type="similarity">
    <text evidence="3">Belongs to the CENP-O/MCM21 family.</text>
</comment>
<evidence type="ECO:0000313" key="9">
    <source>
        <dbReference type="Proteomes" id="UP000011777"/>
    </source>
</evidence>
<dbReference type="InterPro" id="IPR018464">
    <property type="entry name" value="CENP-O"/>
</dbReference>
<keyword evidence="7" id="KW-0175">Coiled coil</keyword>
<dbReference type="GO" id="GO:0000776">
    <property type="term" value="C:kinetochore"/>
    <property type="evidence" value="ECO:0007669"/>
    <property type="project" value="InterPro"/>
</dbReference>
<proteinExistence type="inferred from homology"/>
<dbReference type="Pfam" id="PF09496">
    <property type="entry name" value="CENP-O"/>
    <property type="match status" value="1"/>
</dbReference>
<evidence type="ECO:0000256" key="6">
    <source>
        <dbReference type="ARBA" id="ARBA00023328"/>
    </source>
</evidence>
<organism evidence="8 9">
    <name type="scientific">Candida maltosa (strain Xu316)</name>
    <name type="common">Yeast</name>
    <dbReference type="NCBI Taxonomy" id="1245528"/>
    <lineage>
        <taxon>Eukaryota</taxon>
        <taxon>Fungi</taxon>
        <taxon>Dikarya</taxon>
        <taxon>Ascomycota</taxon>
        <taxon>Saccharomycotina</taxon>
        <taxon>Pichiomycetes</taxon>
        <taxon>Debaryomycetaceae</taxon>
        <taxon>Candida/Lodderomyces clade</taxon>
        <taxon>Candida</taxon>
    </lineage>
</organism>
<evidence type="ECO:0000313" key="8">
    <source>
        <dbReference type="EMBL" id="EMG50305.1"/>
    </source>
</evidence>
<protein>
    <recommendedName>
        <fullName evidence="10">Central kinetochore subunit MCM21</fullName>
    </recommendedName>
</protein>
<dbReference type="OrthoDB" id="10050372at2759"/>
<comment type="subcellular location">
    <subcellularLocation>
        <location evidence="2">Chromosome</location>
        <location evidence="2">Centromere</location>
    </subcellularLocation>
    <subcellularLocation>
        <location evidence="1">Nucleus</location>
    </subcellularLocation>
</comment>
<evidence type="ECO:0000256" key="2">
    <source>
        <dbReference type="ARBA" id="ARBA00004584"/>
    </source>
</evidence>
<keyword evidence="6" id="KW-0137">Centromere</keyword>
<evidence type="ECO:0000256" key="5">
    <source>
        <dbReference type="ARBA" id="ARBA00023242"/>
    </source>
</evidence>